<dbReference type="Proteomes" id="UP001303614">
    <property type="component" value="Unassembled WGS sequence"/>
</dbReference>
<name>A0ABU5Q2I6_9XANT</name>
<organism evidence="1 2">
    <name type="scientific">Xanthomonas floridensis</name>
    <dbReference type="NCBI Taxonomy" id="1843580"/>
    <lineage>
        <taxon>Bacteria</taxon>
        <taxon>Pseudomonadati</taxon>
        <taxon>Pseudomonadota</taxon>
        <taxon>Gammaproteobacteria</taxon>
        <taxon>Lysobacterales</taxon>
        <taxon>Lysobacteraceae</taxon>
        <taxon>Xanthomonas</taxon>
    </lineage>
</organism>
<dbReference type="EMBL" id="JAYFSO010000033">
    <property type="protein sequence ID" value="MEA5126089.1"/>
    <property type="molecule type" value="Genomic_DNA"/>
</dbReference>
<evidence type="ECO:0000313" key="2">
    <source>
        <dbReference type="Proteomes" id="UP001303614"/>
    </source>
</evidence>
<dbReference type="RefSeq" id="WP_323210233.1">
    <property type="nucleotide sequence ID" value="NZ_JAYFSO010000033.1"/>
</dbReference>
<protein>
    <recommendedName>
        <fullName evidence="3">Response regulatory domain-containing protein</fullName>
    </recommendedName>
</protein>
<evidence type="ECO:0000313" key="1">
    <source>
        <dbReference type="EMBL" id="MEA5126089.1"/>
    </source>
</evidence>
<evidence type="ECO:0008006" key="3">
    <source>
        <dbReference type="Google" id="ProtNLM"/>
    </source>
</evidence>
<proteinExistence type="predicted"/>
<sequence>MARTTEEKTLVLVDDEMHHLSWMVDYFYKNGLEVIPIDNANDAVSQIEKEIYRALVIDLNIPLSPPLDKSALDLGPVYARYPGLYVARMARNRGYRDRQVIIYSVHRDPDVVREVGILGCTYILKGRPKEIKLELEAVLSFDPTKGGIEPSQF</sequence>
<accession>A0ABU5Q2I6</accession>
<reference evidence="1 2" key="1">
    <citation type="submission" date="2023-12" db="EMBL/GenBank/DDBJ databases">
        <title>Genome sequencing of Xanthomonas floridensis.</title>
        <authorList>
            <person name="Greer S."/>
            <person name="Harrison J."/>
            <person name="Grant M."/>
            <person name="Vicente J."/>
            <person name="Studholme D."/>
        </authorList>
    </citation>
    <scope>NUCLEOTIDE SEQUENCE [LARGE SCALE GENOMIC DNA]</scope>
    <source>
        <strain evidence="1 2">WHRI 8848</strain>
    </source>
</reference>
<gene>
    <name evidence="1" type="ORF">VB146_19980</name>
</gene>
<comment type="caution">
    <text evidence="1">The sequence shown here is derived from an EMBL/GenBank/DDBJ whole genome shotgun (WGS) entry which is preliminary data.</text>
</comment>
<keyword evidence="2" id="KW-1185">Reference proteome</keyword>
<dbReference type="InterPro" id="IPR011006">
    <property type="entry name" value="CheY-like_superfamily"/>
</dbReference>
<dbReference type="SUPFAM" id="SSF52172">
    <property type="entry name" value="CheY-like"/>
    <property type="match status" value="1"/>
</dbReference>
<dbReference type="Gene3D" id="3.40.50.2300">
    <property type="match status" value="1"/>
</dbReference>